<dbReference type="Pfam" id="PF01266">
    <property type="entry name" value="DAO"/>
    <property type="match status" value="1"/>
</dbReference>
<gene>
    <name evidence="10" type="ORF">F2Q69_00061997</name>
</gene>
<comment type="cofactor">
    <cofactor evidence="1">
        <name>FAD</name>
        <dbReference type="ChEBI" id="CHEBI:57692"/>
    </cofactor>
</comment>
<comment type="similarity">
    <text evidence="6">Belongs to the L2HGDH family.</text>
</comment>
<dbReference type="EMBL" id="QGKX02000095">
    <property type="protein sequence ID" value="KAF3571405.1"/>
    <property type="molecule type" value="Genomic_DNA"/>
</dbReference>
<sequence length="139" mass="15332">MKIRGRREKCLTAELKRRRLRGDSKKKMLASLGRRWTRLSTRNLKPTWKLLNGRGVSGVAETIAKERVDAVVIGAGVVGLAVARELSLRGREVLILDAASSFGTVTSSRNSEVIHAGIYYPPNSLKVQPLSQRVAIKVL</sequence>
<name>A0A8S9RFD6_BRACR</name>
<evidence type="ECO:0000256" key="2">
    <source>
        <dbReference type="ARBA" id="ARBA00022630"/>
    </source>
</evidence>
<keyword evidence="2" id="KW-0285">Flavoprotein</keyword>
<evidence type="ECO:0000313" key="10">
    <source>
        <dbReference type="EMBL" id="KAF3571405.1"/>
    </source>
</evidence>
<comment type="catalytic activity">
    <reaction evidence="5">
        <text>(S)-2-hydroxyglutarate + A = 2-oxoglutarate + AH2</text>
        <dbReference type="Rhea" id="RHEA:21252"/>
        <dbReference type="ChEBI" id="CHEBI:13193"/>
        <dbReference type="ChEBI" id="CHEBI:16782"/>
        <dbReference type="ChEBI" id="CHEBI:16810"/>
        <dbReference type="ChEBI" id="CHEBI:17499"/>
        <dbReference type="EC" id="1.1.99.2"/>
    </reaction>
</comment>
<evidence type="ECO:0000313" key="11">
    <source>
        <dbReference type="Proteomes" id="UP000712600"/>
    </source>
</evidence>
<dbReference type="Proteomes" id="UP000712600">
    <property type="component" value="Unassembled WGS sequence"/>
</dbReference>
<dbReference type="InterPro" id="IPR036188">
    <property type="entry name" value="FAD/NAD-bd_sf"/>
</dbReference>
<comment type="caution">
    <text evidence="10">The sequence shown here is derived from an EMBL/GenBank/DDBJ whole genome shotgun (WGS) entry which is preliminary data.</text>
</comment>
<proteinExistence type="inferred from homology"/>
<protein>
    <recommendedName>
        <fullName evidence="8">L-2-hydroxyglutarate dehydrogenase, mitochondrial</fullName>
        <ecNumber evidence="7">1.1.99.2</ecNumber>
    </recommendedName>
</protein>
<accession>A0A8S9RFD6</accession>
<evidence type="ECO:0000256" key="3">
    <source>
        <dbReference type="ARBA" id="ARBA00022827"/>
    </source>
</evidence>
<dbReference type="PANTHER" id="PTHR43104">
    <property type="entry name" value="L-2-HYDROXYGLUTARATE DEHYDROGENASE, MITOCHONDRIAL"/>
    <property type="match status" value="1"/>
</dbReference>
<dbReference type="EC" id="1.1.99.2" evidence="7"/>
<evidence type="ECO:0000259" key="9">
    <source>
        <dbReference type="Pfam" id="PF01266"/>
    </source>
</evidence>
<reference evidence="10" key="1">
    <citation type="submission" date="2019-12" db="EMBL/GenBank/DDBJ databases">
        <title>Genome sequencing and annotation of Brassica cretica.</title>
        <authorList>
            <person name="Studholme D.J."/>
            <person name="Sarris P."/>
        </authorList>
    </citation>
    <scope>NUCLEOTIDE SEQUENCE</scope>
    <source>
        <strain evidence="10">PFS-109/04</strain>
        <tissue evidence="10">Leaf</tissue>
    </source>
</reference>
<dbReference type="GO" id="GO:0047545">
    <property type="term" value="F:(S)-2-hydroxyglutarate dehydrogenase activity"/>
    <property type="evidence" value="ECO:0007669"/>
    <property type="project" value="UniProtKB-EC"/>
</dbReference>
<feature type="domain" description="FAD dependent oxidoreductase" evidence="9">
    <location>
        <begin position="69"/>
        <end position="132"/>
    </location>
</feature>
<evidence type="ECO:0000256" key="5">
    <source>
        <dbReference type="ARBA" id="ARBA00036066"/>
    </source>
</evidence>
<evidence type="ECO:0000256" key="8">
    <source>
        <dbReference type="ARBA" id="ARBA00041137"/>
    </source>
</evidence>
<dbReference type="AlphaFoldDB" id="A0A8S9RFD6"/>
<evidence type="ECO:0000256" key="7">
    <source>
        <dbReference type="ARBA" id="ARBA00038878"/>
    </source>
</evidence>
<evidence type="ECO:0000256" key="4">
    <source>
        <dbReference type="ARBA" id="ARBA00023002"/>
    </source>
</evidence>
<keyword evidence="3" id="KW-0274">FAD</keyword>
<dbReference type="SUPFAM" id="SSF51905">
    <property type="entry name" value="FAD/NAD(P)-binding domain"/>
    <property type="match status" value="1"/>
</dbReference>
<dbReference type="Gene3D" id="3.50.50.60">
    <property type="entry name" value="FAD/NAD(P)-binding domain"/>
    <property type="match status" value="1"/>
</dbReference>
<evidence type="ECO:0000256" key="6">
    <source>
        <dbReference type="ARBA" id="ARBA00037941"/>
    </source>
</evidence>
<dbReference type="InterPro" id="IPR006076">
    <property type="entry name" value="FAD-dep_OxRdtase"/>
</dbReference>
<dbReference type="PANTHER" id="PTHR43104:SF4">
    <property type="entry name" value="L-2-HYDROXYGLUTARATE DEHYDROGENASE, MITOCHONDRIAL"/>
    <property type="match status" value="1"/>
</dbReference>
<keyword evidence="4" id="KW-0560">Oxidoreductase</keyword>
<evidence type="ECO:0000256" key="1">
    <source>
        <dbReference type="ARBA" id="ARBA00001974"/>
    </source>
</evidence>
<organism evidence="10 11">
    <name type="scientific">Brassica cretica</name>
    <name type="common">Mustard</name>
    <dbReference type="NCBI Taxonomy" id="69181"/>
    <lineage>
        <taxon>Eukaryota</taxon>
        <taxon>Viridiplantae</taxon>
        <taxon>Streptophyta</taxon>
        <taxon>Embryophyta</taxon>
        <taxon>Tracheophyta</taxon>
        <taxon>Spermatophyta</taxon>
        <taxon>Magnoliopsida</taxon>
        <taxon>eudicotyledons</taxon>
        <taxon>Gunneridae</taxon>
        <taxon>Pentapetalae</taxon>
        <taxon>rosids</taxon>
        <taxon>malvids</taxon>
        <taxon>Brassicales</taxon>
        <taxon>Brassicaceae</taxon>
        <taxon>Brassiceae</taxon>
        <taxon>Brassica</taxon>
    </lineage>
</organism>